<accession>A0A9N7YCD5</accession>
<sequence>MCHPRSVRWPHVSPSLNGAFVSQLLSFVRACPPIRGVDPCVSSHDDITSALIGAVAAKVYDCLEVETLPLSMLRLAWATCSSYRDLNLSVAMELGHWKHFDFMFLHASACLLAVIPHGILKFCSLKNIPPSSVSKCAALPTLALWS</sequence>
<evidence type="ECO:0000313" key="1">
    <source>
        <dbReference type="EMBL" id="CAB1426315.1"/>
    </source>
</evidence>
<keyword evidence="2" id="KW-1185">Reference proteome</keyword>
<reference evidence="1" key="1">
    <citation type="submission" date="2020-03" db="EMBL/GenBank/DDBJ databases">
        <authorList>
            <person name="Weist P."/>
        </authorList>
    </citation>
    <scope>NUCLEOTIDE SEQUENCE</scope>
</reference>
<gene>
    <name evidence="1" type="ORF">PLEPLA_LOCUS14251</name>
</gene>
<comment type="caution">
    <text evidence="1">The sequence shown here is derived from an EMBL/GenBank/DDBJ whole genome shotgun (WGS) entry which is preliminary data.</text>
</comment>
<organism evidence="1 2">
    <name type="scientific">Pleuronectes platessa</name>
    <name type="common">European plaice</name>
    <dbReference type="NCBI Taxonomy" id="8262"/>
    <lineage>
        <taxon>Eukaryota</taxon>
        <taxon>Metazoa</taxon>
        <taxon>Chordata</taxon>
        <taxon>Craniata</taxon>
        <taxon>Vertebrata</taxon>
        <taxon>Euteleostomi</taxon>
        <taxon>Actinopterygii</taxon>
        <taxon>Neopterygii</taxon>
        <taxon>Teleostei</taxon>
        <taxon>Neoteleostei</taxon>
        <taxon>Acanthomorphata</taxon>
        <taxon>Carangaria</taxon>
        <taxon>Pleuronectiformes</taxon>
        <taxon>Pleuronectoidei</taxon>
        <taxon>Pleuronectidae</taxon>
        <taxon>Pleuronectes</taxon>
    </lineage>
</organism>
<protein>
    <submittedName>
        <fullName evidence="1">Uncharacterized protein</fullName>
    </submittedName>
</protein>
<evidence type="ECO:0000313" key="2">
    <source>
        <dbReference type="Proteomes" id="UP001153269"/>
    </source>
</evidence>
<name>A0A9N7YCD5_PLEPL</name>
<dbReference type="Proteomes" id="UP001153269">
    <property type="component" value="Unassembled WGS sequence"/>
</dbReference>
<dbReference type="AlphaFoldDB" id="A0A9N7YCD5"/>
<proteinExistence type="predicted"/>
<dbReference type="EMBL" id="CADEAL010000879">
    <property type="protein sequence ID" value="CAB1426315.1"/>
    <property type="molecule type" value="Genomic_DNA"/>
</dbReference>